<evidence type="ECO:0000259" key="4">
    <source>
        <dbReference type="Pfam" id="PF01420"/>
    </source>
</evidence>
<feature type="domain" description="Type I restriction modification DNA specificity" evidence="4">
    <location>
        <begin position="15"/>
        <end position="103"/>
    </location>
</feature>
<dbReference type="InterPro" id="IPR000055">
    <property type="entry name" value="Restrct_endonuc_typeI_TRD"/>
</dbReference>
<accession>X1PRB1</accession>
<reference evidence="5" key="1">
    <citation type="journal article" date="2014" name="Front. Microbiol.">
        <title>High frequency of phylogenetically diverse reductive dehalogenase-homologous genes in deep subseafloor sedimentary metagenomes.</title>
        <authorList>
            <person name="Kawai M."/>
            <person name="Futagami T."/>
            <person name="Toyoda A."/>
            <person name="Takaki Y."/>
            <person name="Nishi S."/>
            <person name="Hori S."/>
            <person name="Arai W."/>
            <person name="Tsubouchi T."/>
            <person name="Morono Y."/>
            <person name="Uchiyama I."/>
            <person name="Ito T."/>
            <person name="Fujiyama A."/>
            <person name="Inagaki F."/>
            <person name="Takami H."/>
        </authorList>
    </citation>
    <scope>NUCLEOTIDE SEQUENCE</scope>
    <source>
        <strain evidence="5">Expedition CK06-06</strain>
    </source>
</reference>
<sequence>MRTYLKAILFIENADDNLIASTGFAVISPDNIFLPNYLFYILSSEIILQNITASSVGVSYPAINASEIGDLFAWYPDKEEQTQIVQYIETETALINTKAEKTKKLIELLKEYKTALISEVVTGKVKVT</sequence>
<proteinExistence type="inferred from homology"/>
<evidence type="ECO:0000256" key="2">
    <source>
        <dbReference type="ARBA" id="ARBA00022747"/>
    </source>
</evidence>
<comment type="similarity">
    <text evidence="1">Belongs to the type-I restriction system S methylase family.</text>
</comment>
<keyword evidence="3" id="KW-0238">DNA-binding</keyword>
<dbReference type="SUPFAM" id="SSF116734">
    <property type="entry name" value="DNA methylase specificity domain"/>
    <property type="match status" value="1"/>
</dbReference>
<dbReference type="GO" id="GO:0003677">
    <property type="term" value="F:DNA binding"/>
    <property type="evidence" value="ECO:0007669"/>
    <property type="project" value="UniProtKB-KW"/>
</dbReference>
<dbReference type="Gene3D" id="3.90.220.20">
    <property type="entry name" value="DNA methylase specificity domains"/>
    <property type="match status" value="1"/>
</dbReference>
<dbReference type="PANTHER" id="PTHR30408:SF13">
    <property type="entry name" value="TYPE I RESTRICTION ENZYME HINDI SPECIFICITY SUBUNIT"/>
    <property type="match status" value="1"/>
</dbReference>
<dbReference type="Pfam" id="PF01420">
    <property type="entry name" value="Methylase_S"/>
    <property type="match status" value="1"/>
</dbReference>
<dbReference type="InterPro" id="IPR044946">
    <property type="entry name" value="Restrct_endonuc_typeI_TRD_sf"/>
</dbReference>
<dbReference type="PANTHER" id="PTHR30408">
    <property type="entry name" value="TYPE-1 RESTRICTION ENZYME ECOKI SPECIFICITY PROTEIN"/>
    <property type="match status" value="1"/>
</dbReference>
<gene>
    <name evidence="5" type="ORF">S06H3_53792</name>
</gene>
<keyword evidence="2" id="KW-0680">Restriction system</keyword>
<dbReference type="GO" id="GO:0009307">
    <property type="term" value="P:DNA restriction-modification system"/>
    <property type="evidence" value="ECO:0007669"/>
    <property type="project" value="UniProtKB-KW"/>
</dbReference>
<dbReference type="EMBL" id="BARV01034334">
    <property type="protein sequence ID" value="GAI58383.1"/>
    <property type="molecule type" value="Genomic_DNA"/>
</dbReference>
<dbReference type="InterPro" id="IPR052021">
    <property type="entry name" value="Type-I_RS_S_subunit"/>
</dbReference>
<protein>
    <recommendedName>
        <fullName evidence="4">Type I restriction modification DNA specificity domain-containing protein</fullName>
    </recommendedName>
</protein>
<evidence type="ECO:0000256" key="3">
    <source>
        <dbReference type="ARBA" id="ARBA00023125"/>
    </source>
</evidence>
<dbReference type="AlphaFoldDB" id="X1PRB1"/>
<evidence type="ECO:0000256" key="1">
    <source>
        <dbReference type="ARBA" id="ARBA00010923"/>
    </source>
</evidence>
<organism evidence="5">
    <name type="scientific">marine sediment metagenome</name>
    <dbReference type="NCBI Taxonomy" id="412755"/>
    <lineage>
        <taxon>unclassified sequences</taxon>
        <taxon>metagenomes</taxon>
        <taxon>ecological metagenomes</taxon>
    </lineage>
</organism>
<name>X1PRB1_9ZZZZ</name>
<evidence type="ECO:0000313" key="5">
    <source>
        <dbReference type="EMBL" id="GAI58383.1"/>
    </source>
</evidence>
<comment type="caution">
    <text evidence="5">The sequence shown here is derived from an EMBL/GenBank/DDBJ whole genome shotgun (WGS) entry which is preliminary data.</text>
</comment>